<keyword evidence="2" id="KW-0472">Membrane</keyword>
<dbReference type="AlphaFoldDB" id="B4D164"/>
<evidence type="ECO:0000313" key="3">
    <source>
        <dbReference type="EMBL" id="EDY20076.1"/>
    </source>
</evidence>
<evidence type="ECO:0008006" key="5">
    <source>
        <dbReference type="Google" id="ProtNLM"/>
    </source>
</evidence>
<evidence type="ECO:0000256" key="2">
    <source>
        <dbReference type="SAM" id="Phobius"/>
    </source>
</evidence>
<keyword evidence="2" id="KW-0812">Transmembrane</keyword>
<name>B4D164_9BACT</name>
<sequence>MAVSSRPRNRRPGLGLRLLFWATPILLVLLIVGYFVGRAAVESYLHSDGFRQFIAKKAGDTLHADAEIAPLSFAGSTIFSDGFQAKGGPDAAFSNLQIEQIRTEISLRRFFEKVWQVEQFDVQRVRVDLSGPRIDRPLEPAPSPLSAPKTEHTSNGWFPNRVEIGKATVHDTQLTWKDGGLRGTVFEVEPHDGSWQLTGQGGRLTYGKLPPLDVNNLHLRYRAPSLFISSSELRQPSGGSLQATGEIDFTREADLQLTLINIAITPYLSEDWRVRTKGNLSGEVKVKSPLPARGGPQISGTVKLTQGELTALPVLDEIAAFTRTQQFRRINLNSASGDFTQDESGLSVKNFIAESDGLIRVEGAFTVANGIIDGTFQVGVTPSSLQWLPGSQGKVFTGSRGGYVWAPMRLTGPADKPHEDLSPRLIAAAQGAVIEGVQNAAGEAVKTGKDAVKSALDLLLPASK</sequence>
<dbReference type="EMBL" id="ABVL01000006">
    <property type="protein sequence ID" value="EDY20076.1"/>
    <property type="molecule type" value="Genomic_DNA"/>
</dbReference>
<dbReference type="InParanoid" id="B4D164"/>
<dbReference type="eggNOG" id="ENOG5032X2B">
    <property type="taxonomic scope" value="Bacteria"/>
</dbReference>
<protein>
    <recommendedName>
        <fullName evidence="5">AsmA-like C-terminal domain-containing protein</fullName>
    </recommendedName>
</protein>
<dbReference type="Proteomes" id="UP000005824">
    <property type="component" value="Unassembled WGS sequence"/>
</dbReference>
<evidence type="ECO:0000313" key="4">
    <source>
        <dbReference type="Proteomes" id="UP000005824"/>
    </source>
</evidence>
<keyword evidence="2" id="KW-1133">Transmembrane helix</keyword>
<evidence type="ECO:0000256" key="1">
    <source>
        <dbReference type="SAM" id="MobiDB-lite"/>
    </source>
</evidence>
<accession>B4D164</accession>
<reference evidence="3 4" key="1">
    <citation type="journal article" date="2011" name="J. Bacteriol.">
        <title>Genome sequence of Chthoniobacter flavus Ellin428, an aerobic heterotrophic soil bacterium.</title>
        <authorList>
            <person name="Kant R."/>
            <person name="van Passel M.W."/>
            <person name="Palva A."/>
            <person name="Lucas S."/>
            <person name="Lapidus A."/>
            <person name="Glavina Del Rio T."/>
            <person name="Dalin E."/>
            <person name="Tice H."/>
            <person name="Bruce D."/>
            <person name="Goodwin L."/>
            <person name="Pitluck S."/>
            <person name="Larimer F.W."/>
            <person name="Land M.L."/>
            <person name="Hauser L."/>
            <person name="Sangwan P."/>
            <person name="de Vos W.M."/>
            <person name="Janssen P.H."/>
            <person name="Smidt H."/>
        </authorList>
    </citation>
    <scope>NUCLEOTIDE SEQUENCE [LARGE SCALE GENOMIC DNA]</scope>
    <source>
        <strain evidence="3 4">Ellin428</strain>
    </source>
</reference>
<feature type="transmembrane region" description="Helical" evidence="2">
    <location>
        <begin position="18"/>
        <end position="37"/>
    </location>
</feature>
<dbReference type="RefSeq" id="WP_006979990.1">
    <property type="nucleotide sequence ID" value="NZ_ABVL01000006.1"/>
</dbReference>
<dbReference type="STRING" id="497964.CfE428DRAFT_2665"/>
<comment type="caution">
    <text evidence="3">The sequence shown here is derived from an EMBL/GenBank/DDBJ whole genome shotgun (WGS) entry which is preliminary data.</text>
</comment>
<organism evidence="3 4">
    <name type="scientific">Chthoniobacter flavus Ellin428</name>
    <dbReference type="NCBI Taxonomy" id="497964"/>
    <lineage>
        <taxon>Bacteria</taxon>
        <taxon>Pseudomonadati</taxon>
        <taxon>Verrucomicrobiota</taxon>
        <taxon>Spartobacteria</taxon>
        <taxon>Chthoniobacterales</taxon>
        <taxon>Chthoniobacteraceae</taxon>
        <taxon>Chthoniobacter</taxon>
    </lineage>
</organism>
<proteinExistence type="predicted"/>
<gene>
    <name evidence="3" type="ORF">CfE428DRAFT_2665</name>
</gene>
<feature type="region of interest" description="Disordered" evidence="1">
    <location>
        <begin position="133"/>
        <end position="158"/>
    </location>
</feature>
<keyword evidence="4" id="KW-1185">Reference proteome</keyword>